<evidence type="ECO:0000256" key="1">
    <source>
        <dbReference type="SAM" id="Coils"/>
    </source>
</evidence>
<organism evidence="3 4">
    <name type="scientific">Phyllobacterium phragmitis</name>
    <dbReference type="NCBI Taxonomy" id="2670329"/>
    <lineage>
        <taxon>Bacteria</taxon>
        <taxon>Pseudomonadati</taxon>
        <taxon>Pseudomonadota</taxon>
        <taxon>Alphaproteobacteria</taxon>
        <taxon>Hyphomicrobiales</taxon>
        <taxon>Phyllobacteriaceae</taxon>
        <taxon>Phyllobacterium</taxon>
    </lineage>
</organism>
<feature type="coiled-coil region" evidence="1">
    <location>
        <begin position="128"/>
        <end position="162"/>
    </location>
</feature>
<name>A0A2S9INN7_9HYPH</name>
<dbReference type="Proteomes" id="UP000239434">
    <property type="component" value="Unassembled WGS sequence"/>
</dbReference>
<keyword evidence="4" id="KW-1185">Reference proteome</keyword>
<evidence type="ECO:0000259" key="2">
    <source>
        <dbReference type="Pfam" id="PF08346"/>
    </source>
</evidence>
<dbReference type="Pfam" id="PF08346">
    <property type="entry name" value="AntA"/>
    <property type="match status" value="1"/>
</dbReference>
<feature type="domain" description="AntA/AntB antirepressor" evidence="2">
    <location>
        <begin position="25"/>
        <end position="91"/>
    </location>
</feature>
<accession>A0A2S9INN7</accession>
<dbReference type="EMBL" id="PVBR01000014">
    <property type="protein sequence ID" value="PRD42131.1"/>
    <property type="molecule type" value="Genomic_DNA"/>
</dbReference>
<protein>
    <recommendedName>
        <fullName evidence="2">AntA/AntB antirepressor domain-containing protein</fullName>
    </recommendedName>
</protein>
<keyword evidence="1" id="KW-0175">Coiled coil</keyword>
<proteinExistence type="predicted"/>
<dbReference type="InterPro" id="IPR013557">
    <property type="entry name" value="AntA/B_antirep"/>
</dbReference>
<reference evidence="3 4" key="1">
    <citation type="submission" date="2018-02" db="EMBL/GenBank/DDBJ databases">
        <title>The draft genome of Phyllobacterium sp. 1N-3.</title>
        <authorList>
            <person name="Liu L."/>
            <person name="Li L."/>
            <person name="Zhang X."/>
            <person name="Wang T."/>
            <person name="Liang L."/>
        </authorList>
    </citation>
    <scope>NUCLEOTIDE SEQUENCE [LARGE SCALE GENOMIC DNA]</scope>
    <source>
        <strain evidence="3 4">1N-3</strain>
    </source>
</reference>
<gene>
    <name evidence="3" type="ORF">C5748_18455</name>
</gene>
<dbReference type="PANTHER" id="PTHR36180">
    <property type="entry name" value="DNA-BINDING PROTEIN-RELATED-RELATED"/>
    <property type="match status" value="1"/>
</dbReference>
<evidence type="ECO:0000313" key="3">
    <source>
        <dbReference type="EMBL" id="PRD42131.1"/>
    </source>
</evidence>
<dbReference type="RefSeq" id="WP_105743399.1">
    <property type="nucleotide sequence ID" value="NZ_PVBR01000014.1"/>
</dbReference>
<dbReference type="AlphaFoldDB" id="A0A2S9INN7"/>
<dbReference type="PANTHER" id="PTHR36180:SF1">
    <property type="entry name" value="ANTA_ANTB ANTIREPRESSOR DOMAIN-CONTAINING PROTEIN"/>
    <property type="match status" value="1"/>
</dbReference>
<comment type="caution">
    <text evidence="3">The sequence shown here is derived from an EMBL/GenBank/DDBJ whole genome shotgun (WGS) entry which is preliminary data.</text>
</comment>
<evidence type="ECO:0000313" key="4">
    <source>
        <dbReference type="Proteomes" id="UP000239434"/>
    </source>
</evidence>
<sequence>MNTDINNPFPAVGKGQIGGQLVQTVNARELHAFLKVHTRFNDWINNRIREFGFVENQDYVSLTENLVSGGSRKEYYITLDMGKELGMVERTPKGKEVRQHFIECEQQLKLGTAIPTTAEAFASAFQMIANAERTQTQQAKAISRLEQQVERVEIAQTVLRQRPSNAEGITHIRSRIGRLYGLSANVIDEVMRQSPYAPKPAGMVRNDHGDADGSLYAVFWQKDITKTFDRFVDECKPDTAFLFTHPFIEGRFRVARKPVVA</sequence>